<evidence type="ECO:0000313" key="3">
    <source>
        <dbReference type="Proteomes" id="UP001287286"/>
    </source>
</evidence>
<dbReference type="Pfam" id="PF01266">
    <property type="entry name" value="DAO"/>
    <property type="match status" value="1"/>
</dbReference>
<dbReference type="Proteomes" id="UP001287286">
    <property type="component" value="Unassembled WGS sequence"/>
</dbReference>
<name>A0ABR0BGH0_PURLI</name>
<gene>
    <name evidence="2" type="ORF">Purlil1_12589</name>
</gene>
<evidence type="ECO:0000313" key="2">
    <source>
        <dbReference type="EMBL" id="KAK4076822.1"/>
    </source>
</evidence>
<accession>A0ABR0BGH0</accession>
<dbReference type="InterPro" id="IPR006076">
    <property type="entry name" value="FAD-dep_OxRdtase"/>
</dbReference>
<dbReference type="PANTHER" id="PTHR13847">
    <property type="entry name" value="SARCOSINE DEHYDROGENASE-RELATED"/>
    <property type="match status" value="1"/>
</dbReference>
<dbReference type="InterPro" id="IPR036188">
    <property type="entry name" value="FAD/NAD-bd_sf"/>
</dbReference>
<protein>
    <recommendedName>
        <fullName evidence="1">FAD dependent oxidoreductase domain-containing protein</fullName>
    </recommendedName>
</protein>
<keyword evidence="3" id="KW-1185">Reference proteome</keyword>
<organism evidence="2 3">
    <name type="scientific">Purpureocillium lilacinum</name>
    <name type="common">Paecilomyces lilacinus</name>
    <dbReference type="NCBI Taxonomy" id="33203"/>
    <lineage>
        <taxon>Eukaryota</taxon>
        <taxon>Fungi</taxon>
        <taxon>Dikarya</taxon>
        <taxon>Ascomycota</taxon>
        <taxon>Pezizomycotina</taxon>
        <taxon>Sordariomycetes</taxon>
        <taxon>Hypocreomycetidae</taxon>
        <taxon>Hypocreales</taxon>
        <taxon>Ophiocordycipitaceae</taxon>
        <taxon>Purpureocillium</taxon>
    </lineage>
</organism>
<dbReference type="PANTHER" id="PTHR13847:SF213">
    <property type="entry name" value="DEPENDENT OXIDOREDUCTASE, PUTATIVE-RELATED"/>
    <property type="match status" value="1"/>
</dbReference>
<dbReference type="SUPFAM" id="SSF51905">
    <property type="entry name" value="FAD/NAD(P)-binding domain"/>
    <property type="match status" value="1"/>
</dbReference>
<evidence type="ECO:0000259" key="1">
    <source>
        <dbReference type="Pfam" id="PF01266"/>
    </source>
</evidence>
<sequence>MGAVVSLVGDGLLAASDVAKAVAALIGKYNALLARASSDPGLPVPHPTSPYWLVDPPYPALADVQSETLSREADVVIIGSGITAAAAAKSLLEVSASASTLTPATAAASSPPHSPLRVVVLEARQLCSGATGRNGGHIKCAPYEEFARLRGRLGAERARDVVRFQMRHLPGLLEVGKSYPKAEVREVQTVDLFLRQEDFDKAAEEVDALKAWMPEIEVRVLHGEQARAHVRGFSSVTTVVKGTLTEQIGVNDMVVGALSYKAGALWPFRLVTGVWNDLLAQHPSLSIETHTPAEAVSRTGSDPSRPYQVQTPRGVVHARHVLHATNGFAPHLVPSLRGRLTGVLGHMTAQRPGASFPRCDGNRSWSVISSPGFDYVTQRPPDPETGEPGDVMAGGGLFNSREQGLDQLGVWDDSRVDALPVMHVRGSMPTVFDPRWGGGGSTDKVWTGVMGFTGDLMPLVGRLPGGDEKTKSDSGEWVAAGFNGEGMVWAWLCGTAVGVMMLGMEEKDLQPGAGRPGGKLDAWFPRDVVRVDSARMRRADLKNLARAAGL</sequence>
<dbReference type="Gene3D" id="3.50.50.60">
    <property type="entry name" value="FAD/NAD(P)-binding domain"/>
    <property type="match status" value="1"/>
</dbReference>
<proteinExistence type="predicted"/>
<comment type="caution">
    <text evidence="2">The sequence shown here is derived from an EMBL/GenBank/DDBJ whole genome shotgun (WGS) entry which is preliminary data.</text>
</comment>
<dbReference type="EMBL" id="JAWRVI010000114">
    <property type="protein sequence ID" value="KAK4076822.1"/>
    <property type="molecule type" value="Genomic_DNA"/>
</dbReference>
<reference evidence="2 3" key="1">
    <citation type="journal article" date="2024" name="Microbiol. Resour. Announc.">
        <title>Genome annotations for the ascomycete fungi Trichoderma harzianum, Trichoderma aggressivum, and Purpureocillium lilacinum.</title>
        <authorList>
            <person name="Beijen E.P.W."/>
            <person name="Ohm R.A."/>
        </authorList>
    </citation>
    <scope>NUCLEOTIDE SEQUENCE [LARGE SCALE GENOMIC DNA]</scope>
    <source>
        <strain evidence="2 3">CBS 150709</strain>
    </source>
</reference>
<dbReference type="Gene3D" id="3.30.9.10">
    <property type="entry name" value="D-Amino Acid Oxidase, subunit A, domain 2"/>
    <property type="match status" value="1"/>
</dbReference>
<feature type="domain" description="FAD dependent oxidoreductase" evidence="1">
    <location>
        <begin position="74"/>
        <end position="496"/>
    </location>
</feature>